<dbReference type="AlphaFoldDB" id="I7KH36"/>
<feature type="transmembrane region" description="Helical" evidence="1">
    <location>
        <begin position="42"/>
        <end position="65"/>
    </location>
</feature>
<dbReference type="EMBL" id="CAKE01000010">
    <property type="protein sequence ID" value="CCI81785.1"/>
    <property type="molecule type" value="Genomic_DNA"/>
</dbReference>
<sequence length="143" mass="16781">MRNVKNMLVSGLIGIGIGMVWVAADLFLSLNGKDVAAMKMSVLYFLFWLVTSFVIGIFFYFASLIFNKDSWSLRKQIIINFFICLSAWLLFNLTINNFNFSWHLFGAVIVDFIIMYAIAYGIYFWHLWHDVREINKKLKQNTR</sequence>
<comment type="caution">
    <text evidence="2">The sequence shown here is derived from an EMBL/GenBank/DDBJ whole genome shotgun (WGS) entry which is preliminary data.</text>
</comment>
<keyword evidence="3" id="KW-1185">Reference proteome</keyword>
<dbReference type="InterPro" id="IPR021560">
    <property type="entry name" value="DUF3021"/>
</dbReference>
<dbReference type="RefSeq" id="WP_008470672.1">
    <property type="nucleotide sequence ID" value="NZ_AYZP01000002.1"/>
</dbReference>
<name>I7KH36_9LACO</name>
<dbReference type="OrthoDB" id="2321900at2"/>
<feature type="transmembrane region" description="Helical" evidence="1">
    <location>
        <begin position="77"/>
        <end position="95"/>
    </location>
</feature>
<feature type="transmembrane region" description="Helical" evidence="1">
    <location>
        <begin position="101"/>
        <end position="128"/>
    </location>
</feature>
<protein>
    <recommendedName>
        <fullName evidence="4">DUF3021 domain-containing protein</fullName>
    </recommendedName>
</protein>
<evidence type="ECO:0000313" key="2">
    <source>
        <dbReference type="EMBL" id="CCI81785.1"/>
    </source>
</evidence>
<organism evidence="2 3">
    <name type="scientific">Lactobacillus hominis DSM 23910 = CRBIP 24.179</name>
    <dbReference type="NCBI Taxonomy" id="1423758"/>
    <lineage>
        <taxon>Bacteria</taxon>
        <taxon>Bacillati</taxon>
        <taxon>Bacillota</taxon>
        <taxon>Bacilli</taxon>
        <taxon>Lactobacillales</taxon>
        <taxon>Lactobacillaceae</taxon>
        <taxon>Lactobacillus</taxon>
    </lineage>
</organism>
<dbReference type="eggNOG" id="ENOG5030P1T">
    <property type="taxonomic scope" value="Bacteria"/>
</dbReference>
<keyword evidence="1" id="KW-0812">Transmembrane</keyword>
<evidence type="ECO:0000256" key="1">
    <source>
        <dbReference type="SAM" id="Phobius"/>
    </source>
</evidence>
<feature type="transmembrane region" description="Helical" evidence="1">
    <location>
        <begin position="7"/>
        <end position="30"/>
    </location>
</feature>
<dbReference type="PATRIC" id="fig|1423758.3.peg.1018"/>
<dbReference type="STRING" id="1423758.FC41_GL001007"/>
<dbReference type="GeneID" id="82847026"/>
<proteinExistence type="predicted"/>
<dbReference type="Pfam" id="PF11457">
    <property type="entry name" value="DUF3021"/>
    <property type="match status" value="1"/>
</dbReference>
<keyword evidence="1" id="KW-1133">Transmembrane helix</keyword>
<evidence type="ECO:0008006" key="4">
    <source>
        <dbReference type="Google" id="ProtNLM"/>
    </source>
</evidence>
<evidence type="ECO:0000313" key="3">
    <source>
        <dbReference type="Proteomes" id="UP000009320"/>
    </source>
</evidence>
<accession>I7KH36</accession>
<gene>
    <name evidence="2" type="ORF">BN55_00335</name>
</gene>
<reference evidence="2 3" key="1">
    <citation type="submission" date="2012-06" db="EMBL/GenBank/DDBJ databases">
        <title>Draft Genome Sequence of Lactobacillus hominis Strain CRBIP 24.179T, isolated from human intestine.</title>
        <authorList>
            <person name="Cousin S."/>
            <person name="Ma L."/>
            <person name="Bizet C."/>
            <person name="Loux V."/>
            <person name="Bouchier C."/>
            <person name="Clermont D."/>
            <person name="Creno S."/>
        </authorList>
    </citation>
    <scope>NUCLEOTIDE SEQUENCE [LARGE SCALE GENOMIC DNA]</scope>
    <source>
        <strain evidence="3">CRBIP 24.179T</strain>
    </source>
</reference>
<keyword evidence="1" id="KW-0472">Membrane</keyword>
<dbReference type="Proteomes" id="UP000009320">
    <property type="component" value="Unassembled WGS sequence"/>
</dbReference>